<dbReference type="GO" id="GO:0003677">
    <property type="term" value="F:DNA binding"/>
    <property type="evidence" value="ECO:0007669"/>
    <property type="project" value="UniProtKB-KW"/>
</dbReference>
<proteinExistence type="inferred from homology"/>
<dbReference type="RefSeq" id="WP_091471610.1">
    <property type="nucleotide sequence ID" value="NZ_FNFX01000003.1"/>
</dbReference>
<feature type="compositionally biased region" description="Polar residues" evidence="5">
    <location>
        <begin position="93"/>
        <end position="116"/>
    </location>
</feature>
<keyword evidence="8" id="KW-1185">Reference proteome</keyword>
<dbReference type="EMBL" id="FNFX01000003">
    <property type="protein sequence ID" value="SDK54179.1"/>
    <property type="molecule type" value="Genomic_DNA"/>
</dbReference>
<keyword evidence="4" id="KW-0804">Transcription</keyword>
<keyword evidence="3" id="KW-0238">DNA-binding</keyword>
<accession>A0A1G9CRE7</accession>
<reference evidence="8" key="1">
    <citation type="submission" date="2016-10" db="EMBL/GenBank/DDBJ databases">
        <authorList>
            <person name="Varghese N."/>
            <person name="Submissions S."/>
        </authorList>
    </citation>
    <scope>NUCLEOTIDE SEQUENCE [LARGE SCALE GENOMIC DNA]</scope>
    <source>
        <strain evidence="8">CBMB127</strain>
    </source>
</reference>
<dbReference type="InterPro" id="IPR010982">
    <property type="entry name" value="Lambda_DNA-bd_dom_sf"/>
</dbReference>
<evidence type="ECO:0000256" key="2">
    <source>
        <dbReference type="ARBA" id="ARBA00023015"/>
    </source>
</evidence>
<feature type="compositionally biased region" description="Basic and acidic residues" evidence="5">
    <location>
        <begin position="71"/>
        <end position="86"/>
    </location>
</feature>
<dbReference type="InterPro" id="IPR038722">
    <property type="entry name" value="Ner_HTH_dom"/>
</dbReference>
<comment type="similarity">
    <text evidence="1">Belongs to the ner transcriptional regulatory family.</text>
</comment>
<evidence type="ECO:0000256" key="4">
    <source>
        <dbReference type="ARBA" id="ARBA00023163"/>
    </source>
</evidence>
<dbReference type="SUPFAM" id="SSF47413">
    <property type="entry name" value="lambda repressor-like DNA-binding domains"/>
    <property type="match status" value="1"/>
</dbReference>
<feature type="domain" description="Ner winged helix-turn-helix DNA-binding" evidence="6">
    <location>
        <begin position="9"/>
        <end position="77"/>
    </location>
</feature>
<dbReference type="Pfam" id="PF13693">
    <property type="entry name" value="HTH_35"/>
    <property type="match status" value="1"/>
</dbReference>
<sequence>MPKKPASSDWHRADVIAAFKKRDTSITRVAREKGMNNSYLLGALNKPYPKAERMLAEFLGVTPQTIWPSRYHADGSPKSGRGERGLGRHPSNLAKNSQNSTPSTVNGNVNANPKVK</sequence>
<gene>
    <name evidence="7" type="ORF">SAMN05192566_1587</name>
</gene>
<evidence type="ECO:0000313" key="7">
    <source>
        <dbReference type="EMBL" id="SDK54179.1"/>
    </source>
</evidence>
<feature type="region of interest" description="Disordered" evidence="5">
    <location>
        <begin position="67"/>
        <end position="116"/>
    </location>
</feature>
<keyword evidence="2" id="KW-0805">Transcription regulation</keyword>
<evidence type="ECO:0000259" key="6">
    <source>
        <dbReference type="Pfam" id="PF13693"/>
    </source>
</evidence>
<evidence type="ECO:0000313" key="8">
    <source>
        <dbReference type="Proteomes" id="UP000198629"/>
    </source>
</evidence>
<dbReference type="STRING" id="492660.SAMN05192566_1587"/>
<evidence type="ECO:0000256" key="3">
    <source>
        <dbReference type="ARBA" id="ARBA00023125"/>
    </source>
</evidence>
<dbReference type="Gene3D" id="1.10.260.40">
    <property type="entry name" value="lambda repressor-like DNA-binding domains"/>
    <property type="match status" value="1"/>
</dbReference>
<dbReference type="AlphaFoldDB" id="A0A1G9CRE7"/>
<organism evidence="7 8">
    <name type="scientific">Methylophilus rhizosphaerae</name>
    <dbReference type="NCBI Taxonomy" id="492660"/>
    <lineage>
        <taxon>Bacteria</taxon>
        <taxon>Pseudomonadati</taxon>
        <taxon>Pseudomonadota</taxon>
        <taxon>Betaproteobacteria</taxon>
        <taxon>Nitrosomonadales</taxon>
        <taxon>Methylophilaceae</taxon>
        <taxon>Methylophilus</taxon>
    </lineage>
</organism>
<name>A0A1G9CRE7_9PROT</name>
<dbReference type="Proteomes" id="UP000198629">
    <property type="component" value="Unassembled WGS sequence"/>
</dbReference>
<evidence type="ECO:0000256" key="5">
    <source>
        <dbReference type="SAM" id="MobiDB-lite"/>
    </source>
</evidence>
<dbReference type="OrthoDB" id="5405994at2"/>
<evidence type="ECO:0000256" key="1">
    <source>
        <dbReference type="ARBA" id="ARBA00006157"/>
    </source>
</evidence>
<protein>
    <submittedName>
        <fullName evidence="7">Transcriptional regulator, Nlp family</fullName>
    </submittedName>
</protein>